<comment type="similarity">
    <text evidence="2">Belongs to the SusD family.</text>
</comment>
<feature type="signal peptide" evidence="6">
    <location>
        <begin position="1"/>
        <end position="21"/>
    </location>
</feature>
<dbReference type="Pfam" id="PF14322">
    <property type="entry name" value="SusD-like_3"/>
    <property type="match status" value="1"/>
</dbReference>
<evidence type="ECO:0000313" key="9">
    <source>
        <dbReference type="EMBL" id="SDD76995.1"/>
    </source>
</evidence>
<keyword evidence="10" id="KW-1185">Reference proteome</keyword>
<evidence type="ECO:0000256" key="3">
    <source>
        <dbReference type="ARBA" id="ARBA00022729"/>
    </source>
</evidence>
<evidence type="ECO:0000256" key="2">
    <source>
        <dbReference type="ARBA" id="ARBA00006275"/>
    </source>
</evidence>
<evidence type="ECO:0000256" key="6">
    <source>
        <dbReference type="SAM" id="SignalP"/>
    </source>
</evidence>
<dbReference type="Proteomes" id="UP000199060">
    <property type="component" value="Unassembled WGS sequence"/>
</dbReference>
<evidence type="ECO:0000256" key="4">
    <source>
        <dbReference type="ARBA" id="ARBA00023136"/>
    </source>
</evidence>
<evidence type="ECO:0000313" key="10">
    <source>
        <dbReference type="Proteomes" id="UP000199060"/>
    </source>
</evidence>
<feature type="chain" id="PRO_5011517536" evidence="6">
    <location>
        <begin position="22"/>
        <end position="496"/>
    </location>
</feature>
<evidence type="ECO:0000259" key="8">
    <source>
        <dbReference type="Pfam" id="PF14322"/>
    </source>
</evidence>
<dbReference type="GO" id="GO:0009279">
    <property type="term" value="C:cell outer membrane"/>
    <property type="evidence" value="ECO:0007669"/>
    <property type="project" value="UniProtKB-SubCell"/>
</dbReference>
<dbReference type="RefSeq" id="WP_087941254.1">
    <property type="nucleotide sequence ID" value="NZ_FNAC01000058.1"/>
</dbReference>
<accession>A0A1G6XI10</accession>
<reference evidence="10" key="1">
    <citation type="submission" date="2016-10" db="EMBL/GenBank/DDBJ databases">
        <authorList>
            <person name="Varghese N."/>
            <person name="Submissions S."/>
        </authorList>
    </citation>
    <scope>NUCLEOTIDE SEQUENCE [LARGE SCALE GENOMIC DNA]</scope>
    <source>
        <strain evidence="10">DSM 23095</strain>
    </source>
</reference>
<gene>
    <name evidence="9" type="ORF">SAMN04488104_10586</name>
</gene>
<evidence type="ECO:0000256" key="5">
    <source>
        <dbReference type="ARBA" id="ARBA00023237"/>
    </source>
</evidence>
<dbReference type="AlphaFoldDB" id="A0A1G6XI10"/>
<dbReference type="InterPro" id="IPR033985">
    <property type="entry name" value="SusD-like_N"/>
</dbReference>
<dbReference type="SUPFAM" id="SSF48452">
    <property type="entry name" value="TPR-like"/>
    <property type="match status" value="1"/>
</dbReference>
<feature type="domain" description="RagB/SusD" evidence="7">
    <location>
        <begin position="349"/>
        <end position="496"/>
    </location>
</feature>
<dbReference type="Pfam" id="PF07980">
    <property type="entry name" value="SusD_RagB"/>
    <property type="match status" value="1"/>
</dbReference>
<keyword evidence="3 6" id="KW-0732">Signal</keyword>
<keyword evidence="4" id="KW-0472">Membrane</keyword>
<dbReference type="CDD" id="cd08977">
    <property type="entry name" value="SusD"/>
    <property type="match status" value="1"/>
</dbReference>
<dbReference type="PROSITE" id="PS51257">
    <property type="entry name" value="PROKAR_LIPOPROTEIN"/>
    <property type="match status" value="1"/>
</dbReference>
<organism evidence="9 10">
    <name type="scientific">Algoriphagus faecimaris</name>
    <dbReference type="NCBI Taxonomy" id="686796"/>
    <lineage>
        <taxon>Bacteria</taxon>
        <taxon>Pseudomonadati</taxon>
        <taxon>Bacteroidota</taxon>
        <taxon>Cytophagia</taxon>
        <taxon>Cytophagales</taxon>
        <taxon>Cyclobacteriaceae</taxon>
        <taxon>Algoriphagus</taxon>
    </lineage>
</organism>
<comment type="subcellular location">
    <subcellularLocation>
        <location evidence="1">Cell outer membrane</location>
    </subcellularLocation>
</comment>
<dbReference type="EMBL" id="FNAC01000058">
    <property type="protein sequence ID" value="SDD76995.1"/>
    <property type="molecule type" value="Genomic_DNA"/>
</dbReference>
<feature type="domain" description="SusD-like N-terminal" evidence="8">
    <location>
        <begin position="104"/>
        <end position="220"/>
    </location>
</feature>
<proteinExistence type="inferred from homology"/>
<name>A0A1G6XI10_9BACT</name>
<dbReference type="Gene3D" id="1.25.40.390">
    <property type="match status" value="1"/>
</dbReference>
<keyword evidence="5" id="KW-0998">Cell outer membrane</keyword>
<protein>
    <submittedName>
        <fullName evidence="9">Starch-binding associating with outer membrane</fullName>
    </submittedName>
</protein>
<dbReference type="OrthoDB" id="691907at2"/>
<dbReference type="InterPro" id="IPR012944">
    <property type="entry name" value="SusD_RagB_dom"/>
</dbReference>
<evidence type="ECO:0000256" key="1">
    <source>
        <dbReference type="ARBA" id="ARBA00004442"/>
    </source>
</evidence>
<sequence>MNTIYKKISFILILMSSFACHGLLDQDPQINFAPENYFSTENELLTGINATYDPLSSGGGRNNLYWAGLPLFLDFLSDDARFAGGGGFGEGERVEITANNPFVRRAYLGYYEIVNRANLMLENIPNVSLPEERRNRYTAEVRFLRAFANYHLTIFWNNVPLRTTSIKTFEDGPIGASSQEEIFQSIGEDIEFAKTHLPWTYNAENLGRASKGAAFMLEAKTHLFRKNWTGALAALEQIIANGESPHILVPNYRDVFRVEFKNHPEHIFSARFAGGMQAQNEGFILEERYGPPNNIAPEGFLPGNSNAIARPTFDDGNVPYVGGIINKYLEMNDPRLIHAYVNFSNGDPANYFCDKFRDTSEHVPGNASTIFPIFRFADVLLMYAEALNEANSGPNAQAYEAINLVRMRANNDAPENYQLEPLSGLDYQSFKEAVFHERRMELAHEGHRWIDLVRTGQMEIIMGAHLQRNIEAFRNIWPIPNDEIDANPQMTQNPGY</sequence>
<evidence type="ECO:0000259" key="7">
    <source>
        <dbReference type="Pfam" id="PF07980"/>
    </source>
</evidence>
<dbReference type="InterPro" id="IPR011990">
    <property type="entry name" value="TPR-like_helical_dom_sf"/>
</dbReference>
<dbReference type="STRING" id="686796.SAMN04488104_10586"/>